<gene>
    <name evidence="1" type="ORF">D7Y33_02935</name>
</gene>
<sequence length="108" mass="11984">MWTFLLAWRYARPGGSATLKGTGSRHTQINNHHQQAQIQHYVQTIRALRTTQAQSSVTLTRMQPEVPDEVDQIRPLALKASESPELGINRLRMDGAATPRPGQAGAIE</sequence>
<proteinExistence type="predicted"/>
<comment type="caution">
    <text evidence="1">The sequence shown here is derived from an EMBL/GenBank/DDBJ whole genome shotgun (WGS) entry which is preliminary data.</text>
</comment>
<dbReference type="EMBL" id="RAUE01000004">
    <property type="protein sequence ID" value="MBA0309976.1"/>
    <property type="molecule type" value="Genomic_DNA"/>
</dbReference>
<evidence type="ECO:0000313" key="1">
    <source>
        <dbReference type="EMBL" id="MBA0309976.1"/>
    </source>
</evidence>
<evidence type="ECO:0000313" key="2">
    <source>
        <dbReference type="Proteomes" id="UP000822271"/>
    </source>
</evidence>
<dbReference type="Proteomes" id="UP000822271">
    <property type="component" value="Unassembled WGS sequence"/>
</dbReference>
<name>A0A2J0T2J4_STEMA</name>
<reference evidence="1" key="2">
    <citation type="journal article" date="2020" name="Front. Microbiol.">
        <title>Genetic Variants of the DSF Quorum Sensing System in Stenotrophomonas maltophilia Influence Virulence and Resistance Phenotypes Among Genotypically Diverse Clinical Isolates.</title>
        <authorList>
            <person name="Yero D."/>
            <person name="Huedo P."/>
            <person name="Conchillo-Sole O."/>
            <person name="Martinez-Servat S."/>
            <person name="Mamat U."/>
            <person name="Coves X."/>
            <person name="Llanas F."/>
            <person name="Roca I."/>
            <person name="Vila J."/>
            <person name="Schaible U.E."/>
            <person name="Daura X."/>
            <person name="Gibert I."/>
        </authorList>
    </citation>
    <scope>NUCLEOTIDE SEQUENCE</scope>
    <source>
        <strain evidence="1">OG156</strain>
    </source>
</reference>
<dbReference type="AlphaFoldDB" id="A0A2J0T2J4"/>
<protein>
    <submittedName>
        <fullName evidence="1">Uncharacterized protein</fullName>
    </submittedName>
</protein>
<organism evidence="1 2">
    <name type="scientific">Stenotrophomonas maltophilia</name>
    <name type="common">Pseudomonas maltophilia</name>
    <name type="synonym">Xanthomonas maltophilia</name>
    <dbReference type="NCBI Taxonomy" id="40324"/>
    <lineage>
        <taxon>Bacteria</taxon>
        <taxon>Pseudomonadati</taxon>
        <taxon>Pseudomonadota</taxon>
        <taxon>Gammaproteobacteria</taxon>
        <taxon>Lysobacterales</taxon>
        <taxon>Lysobacteraceae</taxon>
        <taxon>Stenotrophomonas</taxon>
        <taxon>Stenotrophomonas maltophilia group</taxon>
    </lineage>
</organism>
<accession>A0A2J0T2J4</accession>
<reference evidence="1" key="1">
    <citation type="submission" date="2018-09" db="EMBL/GenBank/DDBJ databases">
        <authorList>
            <person name="Groschel M."/>
            <person name="Kohl T."/>
            <person name="Conchillo-Sole O."/>
            <person name="Mamat U."/>
            <person name="Yero D."/>
            <person name="Niemann S."/>
            <person name="Daura X."/>
            <person name="Gibert I."/>
        </authorList>
    </citation>
    <scope>NUCLEOTIDE SEQUENCE</scope>
    <source>
        <strain evidence="1">OG156</strain>
    </source>
</reference>